<sequence length="208" mass="23956">MKMSGEKRRLKVKIDGKPIEFEVGKEFDKTPTTGLLRLIEYRYLFPSRSIKYVEKDGEKLHPSKVDLIKNLEELNIVTEPSQNMVRKQIELALLALDGMAVAIDQIVKDWHTKPDLSKLMLHNLLDSLDWTVKVVDTGSKLLPIYNGIDEEIAKLEDAVFKLDDLMYEGKEEEALEVLKTEVKSAVEKWKEFLKGMVRFIKSAPQETH</sequence>
<proteinExistence type="predicted"/>
<organism evidence="1 2">
    <name type="scientific">Balnearium lithotrophicum</name>
    <dbReference type="NCBI Taxonomy" id="223788"/>
    <lineage>
        <taxon>Bacteria</taxon>
        <taxon>Pseudomonadati</taxon>
        <taxon>Aquificota</taxon>
        <taxon>Aquificia</taxon>
        <taxon>Desulfurobacteriales</taxon>
        <taxon>Desulfurobacteriaceae</taxon>
        <taxon>Balnearium</taxon>
    </lineage>
</organism>
<evidence type="ECO:0000313" key="2">
    <source>
        <dbReference type="Proteomes" id="UP000317315"/>
    </source>
</evidence>
<accession>A0A521CEI1</accession>
<dbReference type="AlphaFoldDB" id="A0A521CEI1"/>
<reference evidence="1 2" key="1">
    <citation type="submission" date="2017-05" db="EMBL/GenBank/DDBJ databases">
        <authorList>
            <person name="Varghese N."/>
            <person name="Submissions S."/>
        </authorList>
    </citation>
    <scope>NUCLEOTIDE SEQUENCE [LARGE SCALE GENOMIC DNA]</scope>
    <source>
        <strain evidence="1 2">DSM 16304</strain>
    </source>
</reference>
<keyword evidence="2" id="KW-1185">Reference proteome</keyword>
<protein>
    <submittedName>
        <fullName evidence="1">Uncharacterized protein</fullName>
    </submittedName>
</protein>
<dbReference type="EMBL" id="FXTM01000012">
    <property type="protein sequence ID" value="SMO57834.1"/>
    <property type="molecule type" value="Genomic_DNA"/>
</dbReference>
<gene>
    <name evidence="1" type="ORF">SAMN06269117_11230</name>
</gene>
<evidence type="ECO:0000313" key="1">
    <source>
        <dbReference type="EMBL" id="SMO57834.1"/>
    </source>
</evidence>
<name>A0A521CEI1_9BACT</name>
<dbReference type="Proteomes" id="UP000317315">
    <property type="component" value="Unassembled WGS sequence"/>
</dbReference>